<reference evidence="10 11" key="1">
    <citation type="journal article" date="2024" name="Insects">
        <title>An Improved Chromosome-Level Genome Assembly of the Firefly Pyrocoelia pectoralis.</title>
        <authorList>
            <person name="Fu X."/>
            <person name="Meyer-Rochow V.B."/>
            <person name="Ballantyne L."/>
            <person name="Zhu X."/>
        </authorList>
    </citation>
    <scope>NUCLEOTIDE SEQUENCE [LARGE SCALE GENOMIC DNA]</scope>
    <source>
        <strain evidence="10">XCY_ONT2</strain>
    </source>
</reference>
<sequence>MEGALKTFTIPNELCRRAGVIGTWLPINEIGIFPSQPVKTSSSDTVSPYGPSDASVYNVRQQVILFEPILRKLLNEANGTFLSVQELMASNLPDYKSELLKLSRQYRSIIRACLENLQDEAVCDKTNYKEELQNYITIFYSVECIWHLCEILFVENIPGGVVLPHLLEWVRFHFPKYERNAATLLREDTIGIELQPYYWETVIGSLMQGRIELVQALLQLHSSADGKPFQLAIQALREMPLYNIYGGVSISEFNLKWKHWVSDTQSTIDAKMFTSERYLNLIMRLSVGEETAWNDVQAQREPWYAFLAASLFFREPTVKAFELGQLARQCIARVKGGVHMRHLDHVLLAAMELDLIQVIKEIQQMSENGWFVSHLTDLLYHCGRLEALQSDDTNLMGGRLRECFLLDYGTLLMGHNSLWQVGLNYLDHCPTEGLSTIKLLLARLPLKSEARTHKIIREAHKRDMPQIIQSICKVQAMNSARNGRMGNALTWALKSQDGAFTSLMADKFLLHYKGSGILLNEDLLDNLGSSVLISDRLIFLGKYFEFHKEYRLKNYKEAANILISLLASKLTPKYFWDTLLCDAIDLLENNVMVISSTYTFELLRYLEEKCDLPELKDKVGLIRLGAARNLSRALLYEIQYDKKDA</sequence>
<evidence type="ECO:0000256" key="4">
    <source>
        <dbReference type="ARBA" id="ARBA00022816"/>
    </source>
</evidence>
<evidence type="ECO:0000256" key="8">
    <source>
        <dbReference type="ARBA" id="ARBA00023242"/>
    </source>
</evidence>
<dbReference type="AlphaFoldDB" id="A0AAN7VBD6"/>
<dbReference type="PANTHER" id="PTHR13373">
    <property type="entry name" value="FROUNT PROTEIN-RELATED"/>
    <property type="match status" value="1"/>
</dbReference>
<evidence type="ECO:0000313" key="10">
    <source>
        <dbReference type="EMBL" id="KAK5640754.1"/>
    </source>
</evidence>
<evidence type="ECO:0000256" key="9">
    <source>
        <dbReference type="RuleBase" id="RU365073"/>
    </source>
</evidence>
<dbReference type="GO" id="GO:0045893">
    <property type="term" value="P:positive regulation of DNA-templated transcription"/>
    <property type="evidence" value="ECO:0007669"/>
    <property type="project" value="TreeGrafter"/>
</dbReference>
<comment type="function">
    <text evidence="9">Functions as a component of the nuclear pore complex (NPC).</text>
</comment>
<dbReference type="GO" id="GO:0031965">
    <property type="term" value="C:nuclear membrane"/>
    <property type="evidence" value="ECO:0007669"/>
    <property type="project" value="UniProtKB-UniRule"/>
</dbReference>
<organism evidence="10 11">
    <name type="scientific">Pyrocoelia pectoralis</name>
    <dbReference type="NCBI Taxonomy" id="417401"/>
    <lineage>
        <taxon>Eukaryota</taxon>
        <taxon>Metazoa</taxon>
        <taxon>Ecdysozoa</taxon>
        <taxon>Arthropoda</taxon>
        <taxon>Hexapoda</taxon>
        <taxon>Insecta</taxon>
        <taxon>Pterygota</taxon>
        <taxon>Neoptera</taxon>
        <taxon>Endopterygota</taxon>
        <taxon>Coleoptera</taxon>
        <taxon>Polyphaga</taxon>
        <taxon>Elateriformia</taxon>
        <taxon>Elateroidea</taxon>
        <taxon>Lampyridae</taxon>
        <taxon>Lampyrinae</taxon>
        <taxon>Pyrocoelia</taxon>
    </lineage>
</organism>
<keyword evidence="4 9" id="KW-0509">mRNA transport</keyword>
<keyword evidence="7 9" id="KW-0906">Nuclear pore complex</keyword>
<name>A0AAN7VBD6_9COLE</name>
<evidence type="ECO:0000313" key="11">
    <source>
        <dbReference type="Proteomes" id="UP001329430"/>
    </source>
</evidence>
<evidence type="ECO:0000256" key="3">
    <source>
        <dbReference type="ARBA" id="ARBA00022448"/>
    </source>
</evidence>
<keyword evidence="3 9" id="KW-0813">Transport</keyword>
<comment type="similarity">
    <text evidence="2 9">Belongs to the nucleoporin Nup85 family.</text>
</comment>
<evidence type="ECO:0000256" key="5">
    <source>
        <dbReference type="ARBA" id="ARBA00022927"/>
    </source>
</evidence>
<comment type="caution">
    <text evidence="10">The sequence shown here is derived from an EMBL/GenBank/DDBJ whole genome shotgun (WGS) entry which is preliminary data.</text>
</comment>
<dbReference type="GO" id="GO:0006406">
    <property type="term" value="P:mRNA export from nucleus"/>
    <property type="evidence" value="ECO:0007669"/>
    <property type="project" value="TreeGrafter"/>
</dbReference>
<protein>
    <recommendedName>
        <fullName evidence="9">Nuclear pore complex protein Nup85</fullName>
    </recommendedName>
</protein>
<evidence type="ECO:0000256" key="7">
    <source>
        <dbReference type="ARBA" id="ARBA00023132"/>
    </source>
</evidence>
<comment type="subunit">
    <text evidence="9">Component of the nuclear pore complex (NPC).</text>
</comment>
<evidence type="ECO:0000256" key="6">
    <source>
        <dbReference type="ARBA" id="ARBA00023010"/>
    </source>
</evidence>
<dbReference type="GO" id="GO:0017056">
    <property type="term" value="F:structural constituent of nuclear pore"/>
    <property type="evidence" value="ECO:0007669"/>
    <property type="project" value="TreeGrafter"/>
</dbReference>
<evidence type="ECO:0000256" key="2">
    <source>
        <dbReference type="ARBA" id="ARBA00005573"/>
    </source>
</evidence>
<keyword evidence="5 9" id="KW-0653">Protein transport</keyword>
<gene>
    <name evidence="10" type="ORF">RI129_009301</name>
</gene>
<dbReference type="GO" id="GO:0006606">
    <property type="term" value="P:protein import into nucleus"/>
    <property type="evidence" value="ECO:0007669"/>
    <property type="project" value="TreeGrafter"/>
</dbReference>
<keyword evidence="6 9" id="KW-0811">Translocation</keyword>
<dbReference type="Pfam" id="PF07575">
    <property type="entry name" value="Nucleopor_Nup85"/>
    <property type="match status" value="1"/>
</dbReference>
<dbReference type="PANTHER" id="PTHR13373:SF21">
    <property type="entry name" value="NUCLEAR PORE COMPLEX PROTEIN NUP85"/>
    <property type="match status" value="1"/>
</dbReference>
<keyword evidence="9" id="KW-0472">Membrane</keyword>
<dbReference type="Proteomes" id="UP001329430">
    <property type="component" value="Chromosome 7"/>
</dbReference>
<dbReference type="EMBL" id="JAVRBK010000007">
    <property type="protein sequence ID" value="KAK5640754.1"/>
    <property type="molecule type" value="Genomic_DNA"/>
</dbReference>
<comment type="subcellular location">
    <subcellularLocation>
        <location evidence="1 9">Nucleus</location>
        <location evidence="1 9">Nuclear pore complex</location>
    </subcellularLocation>
</comment>
<proteinExistence type="inferred from homology"/>
<dbReference type="GO" id="GO:0031080">
    <property type="term" value="C:nuclear pore outer ring"/>
    <property type="evidence" value="ECO:0007669"/>
    <property type="project" value="TreeGrafter"/>
</dbReference>
<dbReference type="InterPro" id="IPR011502">
    <property type="entry name" value="Nucleoporin_Nup85"/>
</dbReference>
<evidence type="ECO:0000256" key="1">
    <source>
        <dbReference type="ARBA" id="ARBA00004567"/>
    </source>
</evidence>
<keyword evidence="11" id="KW-1185">Reference proteome</keyword>
<keyword evidence="8 9" id="KW-0539">Nucleus</keyword>
<accession>A0AAN7VBD6</accession>